<dbReference type="Gene3D" id="2.160.20.10">
    <property type="entry name" value="Single-stranded right-handed beta-helix, Pectin lyase-like"/>
    <property type="match status" value="1"/>
</dbReference>
<evidence type="ECO:0008006" key="3">
    <source>
        <dbReference type="Google" id="ProtNLM"/>
    </source>
</evidence>
<gene>
    <name evidence="1" type="ORF">IQ247_19265</name>
</gene>
<dbReference type="EMBL" id="JADEWL010000072">
    <property type="protein sequence ID" value="MBE9214783.1"/>
    <property type="molecule type" value="Genomic_DNA"/>
</dbReference>
<keyword evidence="2" id="KW-1185">Reference proteome</keyword>
<dbReference type="AlphaFoldDB" id="A0A8J7F297"/>
<evidence type="ECO:0000313" key="2">
    <source>
        <dbReference type="Proteomes" id="UP000620559"/>
    </source>
</evidence>
<feature type="non-terminal residue" evidence="1">
    <location>
        <position position="1"/>
    </location>
</feature>
<organism evidence="1 2">
    <name type="scientific">Plectonema cf. radiosum LEGE 06105</name>
    <dbReference type="NCBI Taxonomy" id="945769"/>
    <lineage>
        <taxon>Bacteria</taxon>
        <taxon>Bacillati</taxon>
        <taxon>Cyanobacteriota</taxon>
        <taxon>Cyanophyceae</taxon>
        <taxon>Oscillatoriophycideae</taxon>
        <taxon>Oscillatoriales</taxon>
        <taxon>Microcoleaceae</taxon>
        <taxon>Plectonema</taxon>
    </lineage>
</organism>
<comment type="caution">
    <text evidence="1">The sequence shown here is derived from an EMBL/GenBank/DDBJ whole genome shotgun (WGS) entry which is preliminary data.</text>
</comment>
<dbReference type="Proteomes" id="UP000620559">
    <property type="component" value="Unassembled WGS sequence"/>
</dbReference>
<dbReference type="InterPro" id="IPR012334">
    <property type="entry name" value="Pectin_lyas_fold"/>
</dbReference>
<dbReference type="SUPFAM" id="SSF51126">
    <property type="entry name" value="Pectin lyase-like"/>
    <property type="match status" value="3"/>
</dbReference>
<reference evidence="1" key="1">
    <citation type="submission" date="2020-10" db="EMBL/GenBank/DDBJ databases">
        <authorList>
            <person name="Castelo-Branco R."/>
            <person name="Eusebio N."/>
            <person name="Adriana R."/>
            <person name="Vieira A."/>
            <person name="Brugerolle De Fraissinette N."/>
            <person name="Rezende De Castro R."/>
            <person name="Schneider M.P."/>
            <person name="Vasconcelos V."/>
            <person name="Leao P.N."/>
        </authorList>
    </citation>
    <scope>NUCLEOTIDE SEQUENCE</scope>
    <source>
        <strain evidence="1">LEGE 06105</strain>
    </source>
</reference>
<name>A0A8J7F297_9CYAN</name>
<accession>A0A8J7F297</accession>
<proteinExistence type="predicted"/>
<dbReference type="InterPro" id="IPR011050">
    <property type="entry name" value="Pectin_lyase_fold/virulence"/>
</dbReference>
<evidence type="ECO:0000313" key="1">
    <source>
        <dbReference type="EMBL" id="MBE9214783.1"/>
    </source>
</evidence>
<sequence>VDAGSFNLTEGASLTASTFGEGNAGSVTVKAKDTVSLTDANIFSRVQAGGVGNGGNITVDAGSFNLTEGAELTASTFGEGKAGSVTVKAKDTVSLTDANIFSTVQAGGVGDGGNITVDAGSFNLTEGASLTASTFGEGNAGSVTVKAKDTVSLTDANIFSRVQAGGVGNGGNITVDAGSFNLTEGAELTASTFGKGKAGSVTVTANDTVSLTDANIFSTVQAGGVGDEGNIEINAANLTLRDSAQLQTITRGASGSQGFPYRPGDAVPSVYSTVGVQSVTNSISEKPRRRWKIGDPIVEPSGVYRLENGQRILSRECSR</sequence>
<protein>
    <recommendedName>
        <fullName evidence="3">Filamentous hemagglutinin</fullName>
    </recommendedName>
</protein>